<accession>A0A382MAA3</accession>
<dbReference type="PANTHER" id="PTHR43776">
    <property type="entry name" value="TRANSPORT ATP-BINDING PROTEIN"/>
    <property type="match status" value="1"/>
</dbReference>
<dbReference type="CDD" id="cd03257">
    <property type="entry name" value="ABC_NikE_OppD_transporters"/>
    <property type="match status" value="1"/>
</dbReference>
<dbReference type="GO" id="GO:0016887">
    <property type="term" value="F:ATP hydrolysis activity"/>
    <property type="evidence" value="ECO:0007669"/>
    <property type="project" value="InterPro"/>
</dbReference>
<dbReference type="Pfam" id="PF08352">
    <property type="entry name" value="oligo_HPY"/>
    <property type="match status" value="1"/>
</dbReference>
<dbReference type="PROSITE" id="PS50893">
    <property type="entry name" value="ABC_TRANSPORTER_2"/>
    <property type="match status" value="1"/>
</dbReference>
<dbReference type="PANTHER" id="PTHR43776:SF7">
    <property type="entry name" value="D,D-DIPEPTIDE TRANSPORT ATP-BINDING PROTEIN DDPF-RELATED"/>
    <property type="match status" value="1"/>
</dbReference>
<evidence type="ECO:0000256" key="4">
    <source>
        <dbReference type="ARBA" id="ARBA00022840"/>
    </source>
</evidence>
<organism evidence="6">
    <name type="scientific">marine metagenome</name>
    <dbReference type="NCBI Taxonomy" id="408172"/>
    <lineage>
        <taxon>unclassified sequences</taxon>
        <taxon>metagenomes</taxon>
        <taxon>ecological metagenomes</taxon>
    </lineage>
</organism>
<dbReference type="Pfam" id="PF00005">
    <property type="entry name" value="ABC_tran"/>
    <property type="match status" value="1"/>
</dbReference>
<gene>
    <name evidence="6" type="ORF">METZ01_LOCUS298630</name>
</gene>
<dbReference type="InterPro" id="IPR003439">
    <property type="entry name" value="ABC_transporter-like_ATP-bd"/>
</dbReference>
<dbReference type="InterPro" id="IPR027417">
    <property type="entry name" value="P-loop_NTPase"/>
</dbReference>
<protein>
    <recommendedName>
        <fullName evidence="5">ABC transporter domain-containing protein</fullName>
    </recommendedName>
</protein>
<keyword evidence="3" id="KW-0547">Nucleotide-binding</keyword>
<dbReference type="InterPro" id="IPR050319">
    <property type="entry name" value="ABC_transp_ATP-bind"/>
</dbReference>
<dbReference type="PROSITE" id="PS00211">
    <property type="entry name" value="ABC_TRANSPORTER_1"/>
    <property type="match status" value="1"/>
</dbReference>
<evidence type="ECO:0000256" key="3">
    <source>
        <dbReference type="ARBA" id="ARBA00022741"/>
    </source>
</evidence>
<dbReference type="Gene3D" id="3.40.50.300">
    <property type="entry name" value="P-loop containing nucleotide triphosphate hydrolases"/>
    <property type="match status" value="1"/>
</dbReference>
<proteinExistence type="inferred from homology"/>
<dbReference type="InterPro" id="IPR017871">
    <property type="entry name" value="ABC_transporter-like_CS"/>
</dbReference>
<dbReference type="GO" id="GO:0015833">
    <property type="term" value="P:peptide transport"/>
    <property type="evidence" value="ECO:0007669"/>
    <property type="project" value="InterPro"/>
</dbReference>
<name>A0A382MAA3_9ZZZZ</name>
<keyword evidence="4" id="KW-0067">ATP-binding</keyword>
<evidence type="ECO:0000259" key="5">
    <source>
        <dbReference type="PROSITE" id="PS50893"/>
    </source>
</evidence>
<dbReference type="AlphaFoldDB" id="A0A382MAA3"/>
<dbReference type="NCBIfam" id="TIGR01727">
    <property type="entry name" value="oligo_HPY"/>
    <property type="match status" value="1"/>
</dbReference>
<sequence length="264" mass="28883">KDITGLSGTALREGRRRLGMVFQDPFGSLNPRMSAGNLIGEPLKIHGLTSTKSEYRRRVAELLKLVGLNPLMAGRYPHEFSGGQRQRIGVARALASKPDVMVLDEPVSALDVSIQAQVINLIKDLQTEFGLAYIFIAHDLSVVRNISDRVAVMYLGKIVEIGSRDDIYNHPKHPYTQALLSAVPTANPELERNRERIVLEGDIPSPLNPPSGCVFRTRCPLATKECSTDVPELQSVSGSHRAACIKGDWYKSDSAGHGSDSEEA</sequence>
<dbReference type="SUPFAM" id="SSF52540">
    <property type="entry name" value="P-loop containing nucleoside triphosphate hydrolases"/>
    <property type="match status" value="1"/>
</dbReference>
<keyword evidence="2" id="KW-0813">Transport</keyword>
<evidence type="ECO:0000256" key="2">
    <source>
        <dbReference type="ARBA" id="ARBA00022448"/>
    </source>
</evidence>
<dbReference type="EMBL" id="UINC01092308">
    <property type="protein sequence ID" value="SVC45776.1"/>
    <property type="molecule type" value="Genomic_DNA"/>
</dbReference>
<dbReference type="InterPro" id="IPR013563">
    <property type="entry name" value="Oligopep_ABC_C"/>
</dbReference>
<feature type="domain" description="ABC transporter" evidence="5">
    <location>
        <begin position="3"/>
        <end position="180"/>
    </location>
</feature>
<feature type="non-terminal residue" evidence="6">
    <location>
        <position position="1"/>
    </location>
</feature>
<dbReference type="GO" id="GO:0005524">
    <property type="term" value="F:ATP binding"/>
    <property type="evidence" value="ECO:0007669"/>
    <property type="project" value="UniProtKB-KW"/>
</dbReference>
<evidence type="ECO:0000313" key="6">
    <source>
        <dbReference type="EMBL" id="SVC45776.1"/>
    </source>
</evidence>
<comment type="similarity">
    <text evidence="1">Belongs to the ABC transporter superfamily.</text>
</comment>
<evidence type="ECO:0000256" key="1">
    <source>
        <dbReference type="ARBA" id="ARBA00005417"/>
    </source>
</evidence>
<reference evidence="6" key="1">
    <citation type="submission" date="2018-05" db="EMBL/GenBank/DDBJ databases">
        <authorList>
            <person name="Lanie J.A."/>
            <person name="Ng W.-L."/>
            <person name="Kazmierczak K.M."/>
            <person name="Andrzejewski T.M."/>
            <person name="Davidsen T.M."/>
            <person name="Wayne K.J."/>
            <person name="Tettelin H."/>
            <person name="Glass J.I."/>
            <person name="Rusch D."/>
            <person name="Podicherti R."/>
            <person name="Tsui H.-C.T."/>
            <person name="Winkler M.E."/>
        </authorList>
    </citation>
    <scope>NUCLEOTIDE SEQUENCE</scope>
</reference>